<name>A0AAD7RJI0_9TELE</name>
<keyword evidence="3" id="KW-1185">Reference proteome</keyword>
<reference evidence="2" key="1">
    <citation type="journal article" date="2023" name="Science">
        <title>Genome structures resolve the early diversification of teleost fishes.</title>
        <authorList>
            <person name="Parey E."/>
            <person name="Louis A."/>
            <person name="Montfort J."/>
            <person name="Bouchez O."/>
            <person name="Roques C."/>
            <person name="Iampietro C."/>
            <person name="Lluch J."/>
            <person name="Castinel A."/>
            <person name="Donnadieu C."/>
            <person name="Desvignes T."/>
            <person name="Floi Bucao C."/>
            <person name="Jouanno E."/>
            <person name="Wen M."/>
            <person name="Mejri S."/>
            <person name="Dirks R."/>
            <person name="Jansen H."/>
            <person name="Henkel C."/>
            <person name="Chen W.J."/>
            <person name="Zahm M."/>
            <person name="Cabau C."/>
            <person name="Klopp C."/>
            <person name="Thompson A.W."/>
            <person name="Robinson-Rechavi M."/>
            <person name="Braasch I."/>
            <person name="Lecointre G."/>
            <person name="Bobe J."/>
            <person name="Postlethwait J.H."/>
            <person name="Berthelot C."/>
            <person name="Roest Crollius H."/>
            <person name="Guiguen Y."/>
        </authorList>
    </citation>
    <scope>NUCLEOTIDE SEQUENCE</scope>
    <source>
        <strain evidence="2">NC1722</strain>
    </source>
</reference>
<dbReference type="AlphaFoldDB" id="A0AAD7RJI0"/>
<evidence type="ECO:0000256" key="1">
    <source>
        <dbReference type="SAM" id="MobiDB-lite"/>
    </source>
</evidence>
<proteinExistence type="predicted"/>
<dbReference type="Proteomes" id="UP001221898">
    <property type="component" value="Unassembled WGS sequence"/>
</dbReference>
<evidence type="ECO:0000313" key="3">
    <source>
        <dbReference type="Proteomes" id="UP001221898"/>
    </source>
</evidence>
<gene>
    <name evidence="2" type="ORF">AAFF_G00191770</name>
</gene>
<evidence type="ECO:0000313" key="2">
    <source>
        <dbReference type="EMBL" id="KAJ8385205.1"/>
    </source>
</evidence>
<organism evidence="2 3">
    <name type="scientific">Aldrovandia affinis</name>
    <dbReference type="NCBI Taxonomy" id="143900"/>
    <lineage>
        <taxon>Eukaryota</taxon>
        <taxon>Metazoa</taxon>
        <taxon>Chordata</taxon>
        <taxon>Craniata</taxon>
        <taxon>Vertebrata</taxon>
        <taxon>Euteleostomi</taxon>
        <taxon>Actinopterygii</taxon>
        <taxon>Neopterygii</taxon>
        <taxon>Teleostei</taxon>
        <taxon>Notacanthiformes</taxon>
        <taxon>Halosauridae</taxon>
        <taxon>Aldrovandia</taxon>
    </lineage>
</organism>
<comment type="caution">
    <text evidence="2">The sequence shown here is derived from an EMBL/GenBank/DDBJ whole genome shotgun (WGS) entry which is preliminary data.</text>
</comment>
<protein>
    <submittedName>
        <fullName evidence="2">Uncharacterized protein</fullName>
    </submittedName>
</protein>
<dbReference type="EMBL" id="JAINUG010000256">
    <property type="protein sequence ID" value="KAJ8385205.1"/>
    <property type="molecule type" value="Genomic_DNA"/>
</dbReference>
<feature type="region of interest" description="Disordered" evidence="1">
    <location>
        <begin position="71"/>
        <end position="95"/>
    </location>
</feature>
<sequence length="95" mass="9891">MSGETLNQVIQAQMNTRATLADVVKDSGMASSHQVVLSTIVRMWMNPGEGGKIPPADGEFGRLAFEGLIKGSHELDRPGGCDGKSSPCPKAPAGP</sequence>
<accession>A0AAD7RJI0</accession>